<dbReference type="PANTHER" id="PTHR47926">
    <property type="entry name" value="PENTATRICOPEPTIDE REPEAT-CONTAINING PROTEIN"/>
    <property type="match status" value="1"/>
</dbReference>
<dbReference type="PROSITE" id="PS51375">
    <property type="entry name" value="PPR"/>
    <property type="match status" value="5"/>
</dbReference>
<dbReference type="Gene3D" id="1.25.40.10">
    <property type="entry name" value="Tetratricopeptide repeat domain"/>
    <property type="match status" value="5"/>
</dbReference>
<dbReference type="InterPro" id="IPR011990">
    <property type="entry name" value="TPR-like_helical_dom_sf"/>
</dbReference>
<accession>A0AAV1RXE5</accession>
<comment type="caution">
    <text evidence="3">The sequence shown here is derived from an EMBL/GenBank/DDBJ whole genome shotgun (WGS) entry which is preliminary data.</text>
</comment>
<dbReference type="InterPro" id="IPR046848">
    <property type="entry name" value="E_motif"/>
</dbReference>
<protein>
    <recommendedName>
        <fullName evidence="5">Pentatricopeptide repeat-containing protein</fullName>
    </recommendedName>
</protein>
<dbReference type="FunFam" id="1.25.40.10:FF:001323">
    <property type="entry name" value="Pentatricopeptide repeat-containing protein At2g33680"/>
    <property type="match status" value="1"/>
</dbReference>
<evidence type="ECO:0008006" key="5">
    <source>
        <dbReference type="Google" id="ProtNLM"/>
    </source>
</evidence>
<dbReference type="AlphaFoldDB" id="A0AAV1RXE5"/>
<dbReference type="FunFam" id="1.25.40.10:FF:000158">
    <property type="entry name" value="pentatricopeptide repeat-containing protein At2g33680"/>
    <property type="match status" value="1"/>
</dbReference>
<dbReference type="InterPro" id="IPR002885">
    <property type="entry name" value="PPR_rpt"/>
</dbReference>
<dbReference type="GO" id="GO:0099402">
    <property type="term" value="P:plant organ development"/>
    <property type="evidence" value="ECO:0007669"/>
    <property type="project" value="UniProtKB-ARBA"/>
</dbReference>
<dbReference type="GO" id="GO:0003723">
    <property type="term" value="F:RNA binding"/>
    <property type="evidence" value="ECO:0007669"/>
    <property type="project" value="InterPro"/>
</dbReference>
<dbReference type="PANTHER" id="PTHR47926:SF521">
    <property type="entry name" value="PENTATRICOPEPTIDE REPEAT-CONTAINING PROTEIN"/>
    <property type="match status" value="1"/>
</dbReference>
<reference evidence="3 4" key="1">
    <citation type="submission" date="2024-01" db="EMBL/GenBank/DDBJ databases">
        <authorList>
            <person name="Waweru B."/>
        </authorList>
    </citation>
    <scope>NUCLEOTIDE SEQUENCE [LARGE SCALE GENOMIC DNA]</scope>
</reference>
<dbReference type="FunFam" id="1.25.40.10:FF:000031">
    <property type="entry name" value="Pentatricopeptide repeat-containing protein mitochondrial"/>
    <property type="match status" value="1"/>
</dbReference>
<dbReference type="Pfam" id="PF01535">
    <property type="entry name" value="PPR"/>
    <property type="match status" value="5"/>
</dbReference>
<name>A0AAV1RXE5_9ROSI</name>
<sequence length="707" mass="78533">MPHPPQNLSFYNLLIQYTDQKSLKKGKNLHAHIIKTPHLCSCNYLANNLIKLYAKCGHLDRSKLVFENIKNKNVVSYNCLINAFSQNGSKGATFILELFRRMIANNILPDAHTFPGVFTAAALNLGCNFDARQAHVLGIKTASFKDVFVGSSLLNFYCKVGRVFEARKLFDRMPERNLVSWTTMISGYANESMAEEALGIFGLMRLEDEDLNEYVFTSVLSALVNPEFVGSGKQVHCVVVKNGVLGFVSALNALVTMYAKCGILDDSLQLFEMCSDKNAITWSALITGYAQAGDSLEALKLFSKMHYAGIVPSGFTLVGVLNACSGIAAVEEGKQTHGYLLKLGYEPQIYIATAVVDMYAKCGFTGDARKGFDFLQEPDLVLWTSIIAGYVQNEKNEEALSMYGRMQMQGILPNELTMASVLKACSSLAALEQGKQMHARTIKYGLGPELSIGSALSTMYAKCGSQEEGFLVFKRMPLTDIISWNAMISGLSQNGLGKEALELFEVMLLEDTKPNHITFVNVLSACSHMGLVERGWAYFNMMFDEFGLVPRVEHYACMVDVLSRAGKLNEAKEFIESAPIDHGMCLWRILLPACRNHHNYELGACAGEKLMELGSQESSAYVLLSSIYTAMGRLQDVVRVRKMMKVRGVRKEPGCSWIELKSHVHVFVVGDQIHPQIGEIKGAIWRLRKHMRDEGYRPGHDSAYMSL</sequence>
<proteinExistence type="predicted"/>
<feature type="repeat" description="PPR" evidence="2">
    <location>
        <begin position="278"/>
        <end position="312"/>
    </location>
</feature>
<dbReference type="GO" id="GO:0009451">
    <property type="term" value="P:RNA modification"/>
    <property type="evidence" value="ECO:0007669"/>
    <property type="project" value="InterPro"/>
</dbReference>
<gene>
    <name evidence="3" type="ORF">DCAF_LOCUS15593</name>
</gene>
<dbReference type="FunFam" id="1.25.40.10:FF:000381">
    <property type="entry name" value="Pentatricopeptide repeat-containing protein"/>
    <property type="match status" value="1"/>
</dbReference>
<evidence type="ECO:0000256" key="1">
    <source>
        <dbReference type="ARBA" id="ARBA00022737"/>
    </source>
</evidence>
<dbReference type="EMBL" id="CAWUPB010001160">
    <property type="protein sequence ID" value="CAK7340510.1"/>
    <property type="molecule type" value="Genomic_DNA"/>
</dbReference>
<dbReference type="Pfam" id="PF13041">
    <property type="entry name" value="PPR_2"/>
    <property type="match status" value="3"/>
</dbReference>
<dbReference type="Proteomes" id="UP001314170">
    <property type="component" value="Unassembled WGS sequence"/>
</dbReference>
<evidence type="ECO:0000256" key="2">
    <source>
        <dbReference type="PROSITE-ProRule" id="PRU00708"/>
    </source>
</evidence>
<dbReference type="NCBIfam" id="TIGR00756">
    <property type="entry name" value="PPR"/>
    <property type="match status" value="5"/>
</dbReference>
<feature type="repeat" description="PPR" evidence="2">
    <location>
        <begin position="73"/>
        <end position="109"/>
    </location>
</feature>
<keyword evidence="4" id="KW-1185">Reference proteome</keyword>
<dbReference type="InterPro" id="IPR046960">
    <property type="entry name" value="PPR_At4g14850-like_plant"/>
</dbReference>
<dbReference type="Pfam" id="PF20431">
    <property type="entry name" value="E_motif"/>
    <property type="match status" value="1"/>
</dbReference>
<keyword evidence="1" id="KW-0677">Repeat</keyword>
<feature type="repeat" description="PPR" evidence="2">
    <location>
        <begin position="379"/>
        <end position="413"/>
    </location>
</feature>
<evidence type="ECO:0000313" key="4">
    <source>
        <dbReference type="Proteomes" id="UP001314170"/>
    </source>
</evidence>
<dbReference type="FunFam" id="1.25.40.10:FF:000687">
    <property type="entry name" value="Pentatricopeptide repeat-containing protein At4g33170"/>
    <property type="match status" value="1"/>
</dbReference>
<feature type="repeat" description="PPR" evidence="2">
    <location>
        <begin position="480"/>
        <end position="514"/>
    </location>
</feature>
<feature type="repeat" description="PPR" evidence="2">
    <location>
        <begin position="146"/>
        <end position="180"/>
    </location>
</feature>
<organism evidence="3 4">
    <name type="scientific">Dovyalis caffra</name>
    <dbReference type="NCBI Taxonomy" id="77055"/>
    <lineage>
        <taxon>Eukaryota</taxon>
        <taxon>Viridiplantae</taxon>
        <taxon>Streptophyta</taxon>
        <taxon>Embryophyta</taxon>
        <taxon>Tracheophyta</taxon>
        <taxon>Spermatophyta</taxon>
        <taxon>Magnoliopsida</taxon>
        <taxon>eudicotyledons</taxon>
        <taxon>Gunneridae</taxon>
        <taxon>Pentapetalae</taxon>
        <taxon>rosids</taxon>
        <taxon>fabids</taxon>
        <taxon>Malpighiales</taxon>
        <taxon>Salicaceae</taxon>
        <taxon>Flacourtieae</taxon>
        <taxon>Dovyalis</taxon>
    </lineage>
</organism>
<evidence type="ECO:0000313" key="3">
    <source>
        <dbReference type="EMBL" id="CAK7340510.1"/>
    </source>
</evidence>